<dbReference type="OrthoDB" id="4569028at2"/>
<dbReference type="Proteomes" id="UP000440096">
    <property type="component" value="Unassembled WGS sequence"/>
</dbReference>
<sequence>MSGKHAGRHRLGTPGLVHCLEHRTVALALEEYHRTWLTALLVPAKHSLAGLRRRAVLAARERAWVPATT</sequence>
<proteinExistence type="predicted"/>
<dbReference type="AlphaFoldDB" id="A0A6N7Z679"/>
<protein>
    <submittedName>
        <fullName evidence="1">Uncharacterized protein</fullName>
    </submittedName>
</protein>
<evidence type="ECO:0000313" key="1">
    <source>
        <dbReference type="EMBL" id="MTD57349.1"/>
    </source>
</evidence>
<organism evidence="1 2">
    <name type="scientific">Amycolatopsis pithecellobii</name>
    <dbReference type="NCBI Taxonomy" id="664692"/>
    <lineage>
        <taxon>Bacteria</taxon>
        <taxon>Bacillati</taxon>
        <taxon>Actinomycetota</taxon>
        <taxon>Actinomycetes</taxon>
        <taxon>Pseudonocardiales</taxon>
        <taxon>Pseudonocardiaceae</taxon>
        <taxon>Amycolatopsis</taxon>
    </lineage>
</organism>
<gene>
    <name evidence="1" type="ORF">GKO32_25750</name>
</gene>
<comment type="caution">
    <text evidence="1">The sequence shown here is derived from an EMBL/GenBank/DDBJ whole genome shotgun (WGS) entry which is preliminary data.</text>
</comment>
<dbReference type="RefSeq" id="WP_154759493.1">
    <property type="nucleotide sequence ID" value="NZ_WMBA01000047.1"/>
</dbReference>
<accession>A0A6N7Z679</accession>
<reference evidence="1 2" key="1">
    <citation type="submission" date="2019-11" db="EMBL/GenBank/DDBJ databases">
        <title>Draft genome of Amycolatopsis RM579.</title>
        <authorList>
            <person name="Duangmal K."/>
            <person name="Mingma R."/>
        </authorList>
    </citation>
    <scope>NUCLEOTIDE SEQUENCE [LARGE SCALE GENOMIC DNA]</scope>
    <source>
        <strain evidence="1 2">RM579</strain>
    </source>
</reference>
<evidence type="ECO:0000313" key="2">
    <source>
        <dbReference type="Proteomes" id="UP000440096"/>
    </source>
</evidence>
<dbReference type="EMBL" id="WMBA01000047">
    <property type="protein sequence ID" value="MTD57349.1"/>
    <property type="molecule type" value="Genomic_DNA"/>
</dbReference>
<name>A0A6N7Z679_9PSEU</name>
<keyword evidence="2" id="KW-1185">Reference proteome</keyword>